<evidence type="ECO:0000313" key="2">
    <source>
        <dbReference type="Proteomes" id="UP000310065"/>
    </source>
</evidence>
<reference evidence="1 2" key="1">
    <citation type="submission" date="2019-05" db="EMBL/GenBank/DDBJ databases">
        <title>Complete genome sequence of Pseudoalteromonas sp. 16-SW-7(T) isolated from the Okhotsk Sea, Russia.</title>
        <authorList>
            <person name="Nguyen T.H."/>
            <person name="Nedashkovskaya O.I."/>
            <person name="Kim S.-G."/>
        </authorList>
    </citation>
    <scope>NUCLEOTIDE SEQUENCE [LARGE SCALE GENOMIC DNA]</scope>
    <source>
        <strain evidence="1 2">16-SW-7</strain>
    </source>
</reference>
<dbReference type="GeneID" id="88777427"/>
<dbReference type="EMBL" id="CP040559">
    <property type="protein sequence ID" value="QCU76227.1"/>
    <property type="molecule type" value="Genomic_DNA"/>
</dbReference>
<organism evidence="1 2">
    <name type="scientific">Pseudoalteromonas distincta</name>
    <dbReference type="NCBI Taxonomy" id="77608"/>
    <lineage>
        <taxon>Bacteria</taxon>
        <taxon>Pseudomonadati</taxon>
        <taxon>Pseudomonadota</taxon>
        <taxon>Gammaproteobacteria</taxon>
        <taxon>Alteromonadales</taxon>
        <taxon>Pseudoalteromonadaceae</taxon>
        <taxon>Pseudoalteromonas</taxon>
    </lineage>
</organism>
<protein>
    <submittedName>
        <fullName evidence="1">Uncharacterized protein</fullName>
    </submittedName>
</protein>
<accession>A0A4P9J5N3</accession>
<gene>
    <name evidence="1" type="ORF">FFU37_17295</name>
</gene>
<sequence>MDKYIYFLIKIFDEDKHAEMFLDGFLHSKKLSYFRKLYDEALGNRGDKHEGVVSWYKAEELIIEINGVTLKDVVGNVSMNMNYHDNVNIFCLYASYQTENFELTQENLPKLIEELKISESCLGLGRKAVIVTNVEEFINRVLNKAEQQQLNFKAGLIEYYDPEIFSGKFTDDDAIFKKRIEFSHQKEYRFAFYPNNISDDAMNLDIGNIRDIAFKMEAKEINNEIKISKITR</sequence>
<evidence type="ECO:0000313" key="1">
    <source>
        <dbReference type="EMBL" id="QCU76227.1"/>
    </source>
</evidence>
<name>A0A4P9J5N3_9GAMM</name>
<dbReference type="Proteomes" id="UP000310065">
    <property type="component" value="Chromosome S1"/>
</dbReference>
<dbReference type="KEGG" id="pdv:FFU37_17295"/>
<proteinExistence type="predicted"/>
<dbReference type="AlphaFoldDB" id="A0A4P9J5N3"/>
<dbReference type="RefSeq" id="WP_138490102.1">
    <property type="nucleotide sequence ID" value="NZ_CP040559.1"/>
</dbReference>